<dbReference type="InterPro" id="IPR013785">
    <property type="entry name" value="Aldolase_TIM"/>
</dbReference>
<dbReference type="PANTHER" id="PTHR32332">
    <property type="entry name" value="2-NITROPROPANE DIOXYGENASE"/>
    <property type="match status" value="1"/>
</dbReference>
<dbReference type="PANTHER" id="PTHR32332:SF20">
    <property type="entry name" value="2-NITROPROPANE DIOXYGENASE-LIKE PROTEIN"/>
    <property type="match status" value="1"/>
</dbReference>
<dbReference type="STRING" id="1855912.LuPra_01829"/>
<reference evidence="5" key="2">
    <citation type="submission" date="2016-04" db="EMBL/GenBank/DDBJ databases">
        <title>First Complete Genome Sequence of a Subdivision 6 Acidobacterium.</title>
        <authorList>
            <person name="Huang S."/>
            <person name="Vieira S."/>
            <person name="Bunk B."/>
            <person name="Riedel T."/>
            <person name="Sproeer C."/>
            <person name="Overmann J."/>
        </authorList>
    </citation>
    <scope>NUCLEOTIDE SEQUENCE [LARGE SCALE GENOMIC DNA]</scope>
    <source>
        <strain evidence="5">DSM 100886 HEG_-6_39</strain>
    </source>
</reference>
<evidence type="ECO:0000313" key="5">
    <source>
        <dbReference type="Proteomes" id="UP000076079"/>
    </source>
</evidence>
<proteinExistence type="predicted"/>
<evidence type="ECO:0000313" key="4">
    <source>
        <dbReference type="EMBL" id="AMY08625.1"/>
    </source>
</evidence>
<dbReference type="Gene3D" id="3.20.20.70">
    <property type="entry name" value="Aldolase class I"/>
    <property type="match status" value="1"/>
</dbReference>
<dbReference type="CDD" id="cd04730">
    <property type="entry name" value="NPD_like"/>
    <property type="match status" value="1"/>
</dbReference>
<evidence type="ECO:0000256" key="1">
    <source>
        <dbReference type="ARBA" id="ARBA00022630"/>
    </source>
</evidence>
<protein>
    <submittedName>
        <fullName evidence="4">Nitronate monooxygenase</fullName>
        <ecNumber evidence="4">1.13.12.16</ecNumber>
    </submittedName>
</protein>
<dbReference type="RefSeq" id="WP_110170450.1">
    <property type="nucleotide sequence ID" value="NZ_CP015136.1"/>
</dbReference>
<gene>
    <name evidence="4" type="ORF">LuPra_01829</name>
</gene>
<dbReference type="Pfam" id="PF03060">
    <property type="entry name" value="NMO"/>
    <property type="match status" value="2"/>
</dbReference>
<dbReference type="Proteomes" id="UP000076079">
    <property type="component" value="Chromosome"/>
</dbReference>
<dbReference type="GO" id="GO:0018580">
    <property type="term" value="F:nitronate monooxygenase activity"/>
    <property type="evidence" value="ECO:0007669"/>
    <property type="project" value="UniProtKB-EC"/>
</dbReference>
<name>A0A143PJ86_LUTPR</name>
<dbReference type="InterPro" id="IPR006311">
    <property type="entry name" value="TAT_signal"/>
</dbReference>
<dbReference type="InterPro" id="IPR004136">
    <property type="entry name" value="NMO"/>
</dbReference>
<organism evidence="4 5">
    <name type="scientific">Luteitalea pratensis</name>
    <dbReference type="NCBI Taxonomy" id="1855912"/>
    <lineage>
        <taxon>Bacteria</taxon>
        <taxon>Pseudomonadati</taxon>
        <taxon>Acidobacteriota</taxon>
        <taxon>Vicinamibacteria</taxon>
        <taxon>Vicinamibacterales</taxon>
        <taxon>Vicinamibacteraceae</taxon>
        <taxon>Luteitalea</taxon>
    </lineage>
</organism>
<dbReference type="PROSITE" id="PS51318">
    <property type="entry name" value="TAT"/>
    <property type="match status" value="1"/>
</dbReference>
<keyword evidence="1" id="KW-0285">Flavoprotein</keyword>
<evidence type="ECO:0000256" key="2">
    <source>
        <dbReference type="ARBA" id="ARBA00022643"/>
    </source>
</evidence>
<accession>A0A143PJ86</accession>
<dbReference type="OrthoDB" id="9778912at2"/>
<reference evidence="4 5" key="1">
    <citation type="journal article" date="2016" name="Genome Announc.">
        <title>First Complete Genome Sequence of a Subdivision 6 Acidobacterium Strain.</title>
        <authorList>
            <person name="Huang S."/>
            <person name="Vieira S."/>
            <person name="Bunk B."/>
            <person name="Riedel T."/>
            <person name="Sproer C."/>
            <person name="Overmann J."/>
        </authorList>
    </citation>
    <scope>NUCLEOTIDE SEQUENCE [LARGE SCALE GENOMIC DNA]</scope>
    <source>
        <strain evidence="5">DSM 100886 HEG_-6_39</strain>
    </source>
</reference>
<sequence length="359" mass="36819">MSSSRRDFLAKAVIVGLGASGVELNAQPGTAMPTPRASALMALFGLKYPIFSAGMGGTAVPALAVAVSNAGGLGAVGTGVVHTADLVRQRVSQARAATDRPFAVNYLLARDPATLPLALDLGAPIIQFAWGIPTADTVASIRKAGAKMGIQISSAAGAQRALDVGADYLICQGTEAGGHVQGTNALYEVLPAVIAAAKTVPVLAGGGIANGAHIRRALLTGASGVLVGTRFVATKEAGTHEEHKTAIIRAKAADTVLTVCFQDGWANAPHRVLRNRTLELWEAAGCPPPGQRPGEGDVLTTNTVTGAMKRRYSTANPSSDDRGAVLELALWAGQGVDAIRDIPSAGELVGRLWRECLDA</sequence>
<evidence type="ECO:0000256" key="3">
    <source>
        <dbReference type="ARBA" id="ARBA00023002"/>
    </source>
</evidence>
<dbReference type="KEGG" id="abac:LuPra_01829"/>
<keyword evidence="3 4" id="KW-0560">Oxidoreductase</keyword>
<keyword evidence="4" id="KW-0503">Monooxygenase</keyword>
<dbReference type="SUPFAM" id="SSF51412">
    <property type="entry name" value="Inosine monophosphate dehydrogenase (IMPDH)"/>
    <property type="match status" value="1"/>
</dbReference>
<dbReference type="PATRIC" id="fig|1813736.3.peg.1916"/>
<keyword evidence="5" id="KW-1185">Reference proteome</keyword>
<keyword evidence="2" id="KW-0288">FMN</keyword>
<dbReference type="EMBL" id="CP015136">
    <property type="protein sequence ID" value="AMY08625.1"/>
    <property type="molecule type" value="Genomic_DNA"/>
</dbReference>
<dbReference type="EC" id="1.13.12.16" evidence="4"/>
<dbReference type="AlphaFoldDB" id="A0A143PJ86"/>